<feature type="modified residue" description="4-aspartylphosphate" evidence="1">
    <location>
        <position position="57"/>
    </location>
</feature>
<accession>A0A937JYR0</accession>
<reference evidence="4" key="1">
    <citation type="submission" date="2021-01" db="EMBL/GenBank/DDBJ databases">
        <title>Fulvivirga kasyanovii gen. nov., sp nov., a novel member of the phylum Bacteroidetes isolated from seawater in a mussel farm.</title>
        <authorList>
            <person name="Zhao L.-H."/>
            <person name="Wang Z.-J."/>
        </authorList>
    </citation>
    <scope>NUCLEOTIDE SEQUENCE</scope>
    <source>
        <strain evidence="4">2943</strain>
    </source>
</reference>
<dbReference type="PROSITE" id="PS50110">
    <property type="entry name" value="RESPONSE_REGULATORY"/>
    <property type="match status" value="1"/>
</dbReference>
<evidence type="ECO:0000256" key="1">
    <source>
        <dbReference type="PROSITE-ProRule" id="PRU00169"/>
    </source>
</evidence>
<comment type="caution">
    <text evidence="4">The sequence shown here is derived from an EMBL/GenBank/DDBJ whole genome shotgun (WGS) entry which is preliminary data.</text>
</comment>
<keyword evidence="1" id="KW-0597">Phosphoprotein</keyword>
<dbReference type="Pfam" id="PF04397">
    <property type="entry name" value="LytTR"/>
    <property type="match status" value="1"/>
</dbReference>
<organism evidence="4 5">
    <name type="scientific">Fulvivirga sediminis</name>
    <dbReference type="NCBI Taxonomy" id="2803949"/>
    <lineage>
        <taxon>Bacteria</taxon>
        <taxon>Pseudomonadati</taxon>
        <taxon>Bacteroidota</taxon>
        <taxon>Cytophagia</taxon>
        <taxon>Cytophagales</taxon>
        <taxon>Fulvivirgaceae</taxon>
        <taxon>Fulvivirga</taxon>
    </lineage>
</organism>
<name>A0A937JYR0_9BACT</name>
<dbReference type="GO" id="GO:0003677">
    <property type="term" value="F:DNA binding"/>
    <property type="evidence" value="ECO:0007669"/>
    <property type="project" value="InterPro"/>
</dbReference>
<evidence type="ECO:0000313" key="4">
    <source>
        <dbReference type="EMBL" id="MBL3654520.1"/>
    </source>
</evidence>
<dbReference type="Gene3D" id="3.40.50.2300">
    <property type="match status" value="1"/>
</dbReference>
<evidence type="ECO:0000313" key="5">
    <source>
        <dbReference type="Proteomes" id="UP000659388"/>
    </source>
</evidence>
<dbReference type="SMART" id="SM00448">
    <property type="entry name" value="REC"/>
    <property type="match status" value="1"/>
</dbReference>
<dbReference type="InterPro" id="IPR007492">
    <property type="entry name" value="LytTR_DNA-bd_dom"/>
</dbReference>
<evidence type="ECO:0000259" key="3">
    <source>
        <dbReference type="PROSITE" id="PS50930"/>
    </source>
</evidence>
<dbReference type="PROSITE" id="PS50930">
    <property type="entry name" value="HTH_LYTTR"/>
    <property type="match status" value="1"/>
</dbReference>
<dbReference type="GO" id="GO:0000156">
    <property type="term" value="F:phosphorelay response regulator activity"/>
    <property type="evidence" value="ECO:0007669"/>
    <property type="project" value="InterPro"/>
</dbReference>
<dbReference type="Gene3D" id="2.40.50.1020">
    <property type="entry name" value="LytTr DNA-binding domain"/>
    <property type="match status" value="1"/>
</dbReference>
<dbReference type="SUPFAM" id="SSF52172">
    <property type="entry name" value="CheY-like"/>
    <property type="match status" value="1"/>
</dbReference>
<dbReference type="InterPro" id="IPR011006">
    <property type="entry name" value="CheY-like_superfamily"/>
</dbReference>
<protein>
    <submittedName>
        <fullName evidence="4">Response regulator transcription factor</fullName>
    </submittedName>
</protein>
<dbReference type="PANTHER" id="PTHR37299:SF1">
    <property type="entry name" value="STAGE 0 SPORULATION PROTEIN A HOMOLOG"/>
    <property type="match status" value="1"/>
</dbReference>
<gene>
    <name evidence="4" type="ORF">JL102_00140</name>
</gene>
<proteinExistence type="predicted"/>
<sequence length="237" mass="27597">MQVTYKCVIVDDEELARQLIENHIALLDNFEVIASCADAIEANNVLKSEKVDLMFLDIEMPVMKGTDFLKNLIKRPCVIFTTAYRDFALDGFELNVIDYLLKPITFSRFFKGIEKFLNAQQPSVSPKETLPTKDSIFIRVDRKQFKVTFDEVLYIESIKDYVKIVTEKDQHLTKKSLKSFEKLLDNRFQQIHRSFIVNLNKLTAFTKQDVEIGDIELPIGENYKLELIRKLTTQEDD</sequence>
<dbReference type="Proteomes" id="UP000659388">
    <property type="component" value="Unassembled WGS sequence"/>
</dbReference>
<dbReference type="EMBL" id="JAESIY010000001">
    <property type="protein sequence ID" value="MBL3654520.1"/>
    <property type="molecule type" value="Genomic_DNA"/>
</dbReference>
<dbReference type="InterPro" id="IPR001789">
    <property type="entry name" value="Sig_transdc_resp-reg_receiver"/>
</dbReference>
<feature type="domain" description="HTH LytTR-type" evidence="3">
    <location>
        <begin position="136"/>
        <end position="202"/>
    </location>
</feature>
<dbReference type="Pfam" id="PF00072">
    <property type="entry name" value="Response_reg"/>
    <property type="match status" value="1"/>
</dbReference>
<dbReference type="AlphaFoldDB" id="A0A937JYR0"/>
<dbReference type="SMART" id="SM00850">
    <property type="entry name" value="LytTR"/>
    <property type="match status" value="1"/>
</dbReference>
<dbReference type="RefSeq" id="WP_202241376.1">
    <property type="nucleotide sequence ID" value="NZ_JAESIY010000001.1"/>
</dbReference>
<dbReference type="PANTHER" id="PTHR37299">
    <property type="entry name" value="TRANSCRIPTIONAL REGULATOR-RELATED"/>
    <property type="match status" value="1"/>
</dbReference>
<evidence type="ECO:0000259" key="2">
    <source>
        <dbReference type="PROSITE" id="PS50110"/>
    </source>
</evidence>
<keyword evidence="5" id="KW-1185">Reference proteome</keyword>
<dbReference type="InterPro" id="IPR046947">
    <property type="entry name" value="LytR-like"/>
</dbReference>
<feature type="domain" description="Response regulatory" evidence="2">
    <location>
        <begin position="6"/>
        <end position="117"/>
    </location>
</feature>